<accession>A0A1Z5KAN1</accession>
<name>A0A1Z5KAN1_FISSO</name>
<dbReference type="SUPFAM" id="SSF56784">
    <property type="entry name" value="HAD-like"/>
    <property type="match status" value="1"/>
</dbReference>
<keyword evidence="2" id="KW-1185">Reference proteome</keyword>
<evidence type="ECO:0000313" key="2">
    <source>
        <dbReference type="Proteomes" id="UP000198406"/>
    </source>
</evidence>
<dbReference type="InParanoid" id="A0A1Z5KAN1"/>
<dbReference type="InterPro" id="IPR023214">
    <property type="entry name" value="HAD_sf"/>
</dbReference>
<dbReference type="InterPro" id="IPR036412">
    <property type="entry name" value="HAD-like_sf"/>
</dbReference>
<sequence>MTTSYSNPNVVKPRIRIVFSDLDGTLIHYPKDPEHYAREHSESILHLPPSATGTRGVISARTLLYAQELRNRGVKLVLISGMRTSTLISRLSFLPVADAYCTEAGGRIFYRVSPVNGQFTCEPVQYEGAEMLENFGLQEDLEWRKRWEDESAAGKEGFIGNELAYEQTEDPVPISQRSGLLWEFAASLERKGLVIDCNSYSTCFRIHKSQQNKQGQNFFDDLLNGKISCPPGLATSTNLGAIDFYPAASGKKNW</sequence>
<evidence type="ECO:0000313" key="1">
    <source>
        <dbReference type="EMBL" id="GAX23222.1"/>
    </source>
</evidence>
<comment type="caution">
    <text evidence="1">The sequence shown here is derived from an EMBL/GenBank/DDBJ whole genome shotgun (WGS) entry which is preliminary data.</text>
</comment>
<dbReference type="Gene3D" id="3.40.50.1000">
    <property type="entry name" value="HAD superfamily/HAD-like"/>
    <property type="match status" value="1"/>
</dbReference>
<evidence type="ECO:0008006" key="3">
    <source>
        <dbReference type="Google" id="ProtNLM"/>
    </source>
</evidence>
<gene>
    <name evidence="1" type="ORF">FisN_21Hh096</name>
</gene>
<dbReference type="OrthoDB" id="407888at2759"/>
<dbReference type="EMBL" id="BDSP01000199">
    <property type="protein sequence ID" value="GAX23222.1"/>
    <property type="molecule type" value="Genomic_DNA"/>
</dbReference>
<protein>
    <recommendedName>
        <fullName evidence="3">Sucrose phosphatase-like domain-containing protein</fullName>
    </recommendedName>
</protein>
<proteinExistence type="predicted"/>
<dbReference type="AlphaFoldDB" id="A0A1Z5KAN1"/>
<dbReference type="Proteomes" id="UP000198406">
    <property type="component" value="Unassembled WGS sequence"/>
</dbReference>
<reference evidence="1 2" key="1">
    <citation type="journal article" date="2015" name="Plant Cell">
        <title>Oil accumulation by the oleaginous diatom Fistulifera solaris as revealed by the genome and transcriptome.</title>
        <authorList>
            <person name="Tanaka T."/>
            <person name="Maeda Y."/>
            <person name="Veluchamy A."/>
            <person name="Tanaka M."/>
            <person name="Abida H."/>
            <person name="Marechal E."/>
            <person name="Bowler C."/>
            <person name="Muto M."/>
            <person name="Sunaga Y."/>
            <person name="Tanaka M."/>
            <person name="Yoshino T."/>
            <person name="Taniguchi T."/>
            <person name="Fukuda Y."/>
            <person name="Nemoto M."/>
            <person name="Matsumoto M."/>
            <person name="Wong P.S."/>
            <person name="Aburatani S."/>
            <person name="Fujibuchi W."/>
        </authorList>
    </citation>
    <scope>NUCLEOTIDE SEQUENCE [LARGE SCALE GENOMIC DNA]</scope>
    <source>
        <strain evidence="1 2">JPCC DA0580</strain>
    </source>
</reference>
<organism evidence="1 2">
    <name type="scientific">Fistulifera solaris</name>
    <name type="common">Oleaginous diatom</name>
    <dbReference type="NCBI Taxonomy" id="1519565"/>
    <lineage>
        <taxon>Eukaryota</taxon>
        <taxon>Sar</taxon>
        <taxon>Stramenopiles</taxon>
        <taxon>Ochrophyta</taxon>
        <taxon>Bacillariophyta</taxon>
        <taxon>Bacillariophyceae</taxon>
        <taxon>Bacillariophycidae</taxon>
        <taxon>Naviculales</taxon>
        <taxon>Naviculaceae</taxon>
        <taxon>Fistulifera</taxon>
    </lineage>
</organism>